<name>X0V046_9ZZZZ</name>
<organism evidence="1">
    <name type="scientific">marine sediment metagenome</name>
    <dbReference type="NCBI Taxonomy" id="412755"/>
    <lineage>
        <taxon>unclassified sequences</taxon>
        <taxon>metagenomes</taxon>
        <taxon>ecological metagenomes</taxon>
    </lineage>
</organism>
<comment type="caution">
    <text evidence="1">The sequence shown here is derived from an EMBL/GenBank/DDBJ whole genome shotgun (WGS) entry which is preliminary data.</text>
</comment>
<dbReference type="InterPro" id="IPR034474">
    <property type="entry name" value="Methyltransferase_Class_D"/>
</dbReference>
<evidence type="ECO:0000313" key="1">
    <source>
        <dbReference type="EMBL" id="GAG11445.1"/>
    </source>
</evidence>
<dbReference type="EMBL" id="BARS01022125">
    <property type="protein sequence ID" value="GAG11445.1"/>
    <property type="molecule type" value="Genomic_DNA"/>
</dbReference>
<proteinExistence type="predicted"/>
<feature type="non-terminal residue" evidence="1">
    <location>
        <position position="60"/>
    </location>
</feature>
<protein>
    <submittedName>
        <fullName evidence="1">Uncharacterized protein</fullName>
    </submittedName>
</protein>
<reference evidence="1" key="1">
    <citation type="journal article" date="2014" name="Front. Microbiol.">
        <title>High frequency of phylogenetically diverse reductive dehalogenase-homologous genes in deep subseafloor sedimentary metagenomes.</title>
        <authorList>
            <person name="Kawai M."/>
            <person name="Futagami T."/>
            <person name="Toyoda A."/>
            <person name="Takaki Y."/>
            <person name="Nishi S."/>
            <person name="Hori S."/>
            <person name="Arai W."/>
            <person name="Tsubouchi T."/>
            <person name="Morono Y."/>
            <person name="Uchiyama I."/>
            <person name="Ito T."/>
            <person name="Fujiyama A."/>
            <person name="Inagaki F."/>
            <person name="Takami H."/>
        </authorList>
    </citation>
    <scope>NUCLEOTIDE SEQUENCE</scope>
    <source>
        <strain evidence="1">Expedition CK06-06</strain>
    </source>
</reference>
<gene>
    <name evidence="1" type="ORF">S01H1_35406</name>
</gene>
<sequence length="60" mass="6979">MRKECLEHGDFEDIYWSSFKEYTRAQKYSIIGNGIENPMTEPVHGHPFDCGLCPNHKSHP</sequence>
<dbReference type="PANTHER" id="PTHR43306">
    <property type="entry name" value="7,8-DIHYDRO-6-HYDROXYMETHYLPTERIN DIMETHYLTRANSFERASE"/>
    <property type="match status" value="1"/>
</dbReference>
<dbReference type="PANTHER" id="PTHR43306:SF1">
    <property type="entry name" value="7,8-DIHYDRO-6-HYDROXYMETHYLPTERIN DIMETHYLTRANSFERASE"/>
    <property type="match status" value="1"/>
</dbReference>
<dbReference type="AlphaFoldDB" id="X0V046"/>
<accession>X0V046</accession>